<feature type="region of interest" description="Disordered" evidence="1">
    <location>
        <begin position="171"/>
        <end position="190"/>
    </location>
</feature>
<name>A0A485KSI0_9STRA</name>
<dbReference type="AlphaFoldDB" id="A0A485KSI0"/>
<proteinExistence type="predicted"/>
<reference evidence="4 5" key="1">
    <citation type="submission" date="2019-03" db="EMBL/GenBank/DDBJ databases">
        <authorList>
            <person name="Gaulin E."/>
            <person name="Dumas B."/>
        </authorList>
    </citation>
    <scope>NUCLEOTIDE SEQUENCE [LARGE SCALE GENOMIC DNA]</scope>
    <source>
        <strain evidence="4">CBS 568.67</strain>
    </source>
</reference>
<feature type="compositionally biased region" description="Low complexity" evidence="1">
    <location>
        <begin position="175"/>
        <end position="188"/>
    </location>
</feature>
<evidence type="ECO:0000313" key="4">
    <source>
        <dbReference type="EMBL" id="VFT88148.1"/>
    </source>
</evidence>
<protein>
    <submittedName>
        <fullName evidence="4">Aste57867_11286 protein</fullName>
    </submittedName>
</protein>
<evidence type="ECO:0000259" key="2">
    <source>
        <dbReference type="PROSITE" id="PS50075"/>
    </source>
</evidence>
<feature type="domain" description="Carrier" evidence="2">
    <location>
        <begin position="93"/>
        <end position="169"/>
    </location>
</feature>
<evidence type="ECO:0000256" key="1">
    <source>
        <dbReference type="SAM" id="MobiDB-lite"/>
    </source>
</evidence>
<accession>A0A485KSI0</accession>
<dbReference type="Proteomes" id="UP000332933">
    <property type="component" value="Unassembled WGS sequence"/>
</dbReference>
<evidence type="ECO:0000313" key="5">
    <source>
        <dbReference type="Proteomes" id="UP000332933"/>
    </source>
</evidence>
<evidence type="ECO:0000313" key="3">
    <source>
        <dbReference type="EMBL" id="KAF0698066.1"/>
    </source>
</evidence>
<dbReference type="InterPro" id="IPR009081">
    <property type="entry name" value="PP-bd_ACP"/>
</dbReference>
<dbReference type="Gene3D" id="1.10.1200.10">
    <property type="entry name" value="ACP-like"/>
    <property type="match status" value="1"/>
</dbReference>
<dbReference type="EMBL" id="CAADRA010005290">
    <property type="protein sequence ID" value="VFT88148.1"/>
    <property type="molecule type" value="Genomic_DNA"/>
</dbReference>
<dbReference type="SUPFAM" id="SSF47336">
    <property type="entry name" value="ACP-like"/>
    <property type="match status" value="1"/>
</dbReference>
<reference evidence="3" key="2">
    <citation type="submission" date="2019-06" db="EMBL/GenBank/DDBJ databases">
        <title>Genomics analysis of Aphanomyces spp. identifies a new class of oomycete effector associated with host adaptation.</title>
        <authorList>
            <person name="Gaulin E."/>
        </authorList>
    </citation>
    <scope>NUCLEOTIDE SEQUENCE</scope>
    <source>
        <strain evidence="3">CBS 578.67</strain>
    </source>
</reference>
<dbReference type="InterPro" id="IPR036736">
    <property type="entry name" value="ACP-like_sf"/>
</dbReference>
<dbReference type="PROSITE" id="PS50075">
    <property type="entry name" value="CARRIER"/>
    <property type="match status" value="1"/>
</dbReference>
<organism evidence="4 5">
    <name type="scientific">Aphanomyces stellatus</name>
    <dbReference type="NCBI Taxonomy" id="120398"/>
    <lineage>
        <taxon>Eukaryota</taxon>
        <taxon>Sar</taxon>
        <taxon>Stramenopiles</taxon>
        <taxon>Oomycota</taxon>
        <taxon>Saprolegniomycetes</taxon>
        <taxon>Saprolegniales</taxon>
        <taxon>Verrucalvaceae</taxon>
        <taxon>Aphanomyces</taxon>
    </lineage>
</organism>
<dbReference type="EMBL" id="VJMH01005269">
    <property type="protein sequence ID" value="KAF0698066.1"/>
    <property type="molecule type" value="Genomic_DNA"/>
</dbReference>
<sequence length="207" mass="22013">MTSTYIDIPTQLINAEVTFPSFKQEQLGSGVTKSELKATATIDDIGLNYPEHSPEDEVDSEITHPSTKIEQSLKNLDIVIEATSTPLAPSVQPLESAIEKKLASLWASVLDINVATVHRKSSFLTLGGTPQLALRLVLEAKSKGLALPYAAVLKSPDLAAMAETTKTFDLTSAPSQSSGGSGSISQLSHTSTTTVNSDHAWKFGFNA</sequence>
<gene>
    <name evidence="4" type="primary">Aste57867_11286</name>
    <name evidence="3" type="ORF">As57867_011244</name>
    <name evidence="4" type="ORF">ASTE57867_11286</name>
</gene>
<dbReference type="Pfam" id="PF00550">
    <property type="entry name" value="PP-binding"/>
    <property type="match status" value="1"/>
</dbReference>
<keyword evidence="5" id="KW-1185">Reference proteome</keyword>